<protein>
    <submittedName>
        <fullName evidence="3">RNA-binding protein</fullName>
    </submittedName>
</protein>
<evidence type="ECO:0000256" key="1">
    <source>
        <dbReference type="SAM" id="MobiDB-lite"/>
    </source>
</evidence>
<dbReference type="EMBL" id="WOTB01000005">
    <property type="protein sequence ID" value="NHN84094.1"/>
    <property type="molecule type" value="Genomic_DNA"/>
</dbReference>
<dbReference type="Pfam" id="PF06347">
    <property type="entry name" value="SH3_4"/>
    <property type="match status" value="2"/>
</dbReference>
<comment type="caution">
    <text evidence="3">The sequence shown here is derived from an EMBL/GenBank/DDBJ whole genome shotgun (WGS) entry which is preliminary data.</text>
</comment>
<feature type="compositionally biased region" description="Basic and acidic residues" evidence="1">
    <location>
        <begin position="284"/>
        <end position="295"/>
    </location>
</feature>
<gene>
    <name evidence="3" type="ORF">GOB93_05480</name>
</gene>
<dbReference type="Gene3D" id="2.30.30.40">
    <property type="entry name" value="SH3 Domains"/>
    <property type="match status" value="1"/>
</dbReference>
<accession>A0ABX0JMV7</accession>
<proteinExistence type="predicted"/>
<dbReference type="InterPro" id="IPR010466">
    <property type="entry name" value="DUF1058"/>
</dbReference>
<keyword evidence="2" id="KW-0732">Signal</keyword>
<feature type="signal peptide" evidence="2">
    <location>
        <begin position="1"/>
        <end position="28"/>
    </location>
</feature>
<feature type="region of interest" description="Disordered" evidence="1">
    <location>
        <begin position="27"/>
        <end position="165"/>
    </location>
</feature>
<feature type="compositionally biased region" description="Basic residues" evidence="1">
    <location>
        <begin position="99"/>
        <end position="111"/>
    </location>
</feature>
<evidence type="ECO:0000313" key="4">
    <source>
        <dbReference type="Proteomes" id="UP000635278"/>
    </source>
</evidence>
<feature type="compositionally biased region" description="Low complexity" evidence="1">
    <location>
        <begin position="47"/>
        <end position="60"/>
    </location>
</feature>
<feature type="chain" id="PRO_5046835723" evidence="2">
    <location>
        <begin position="29"/>
        <end position="377"/>
    </location>
</feature>
<sequence>MIALRPLRAAAILMAATAPVSFASVAGAATQQDEPHHHHHHHKAGDKAAASSSAKASSGKAGSGKTGAHHGKASAEGAATKTHGAKGHVTKKSGDHAEKPHHKAAGSKHPHAGTAHPASGHPVAAPLTQDDGAPDTPGAVPDGANGPAGTPPEAPKGTNTGLPLPRFASLRADKVNMRAGPGERYPIQWVYHRRGLPVQIEREFDVWRLVEDSDGVKGWVHQATLAGARDFVVPSPAGTAPQGSVPPGSASSGGAPAGEAPAGGTSSAAGQSPDAGQKPGAADHNADQQAARHTESQVVGHIASVADVTGIPGAVVLRASADDGAAPVAVLQPGAVGTIKTCASGSAWCRVSVRQYDGWLKRSAIWGLSAGEPYPPS</sequence>
<dbReference type="RefSeq" id="WP_242010551.1">
    <property type="nucleotide sequence ID" value="NZ_WOTB01000005.1"/>
</dbReference>
<feature type="region of interest" description="Disordered" evidence="1">
    <location>
        <begin position="234"/>
        <end position="296"/>
    </location>
</feature>
<keyword evidence="4" id="KW-1185">Reference proteome</keyword>
<organism evidence="3 4">
    <name type="scientific">Acetobacter musti</name>
    <dbReference type="NCBI Taxonomy" id="864732"/>
    <lineage>
        <taxon>Bacteria</taxon>
        <taxon>Pseudomonadati</taxon>
        <taxon>Pseudomonadota</taxon>
        <taxon>Alphaproteobacteria</taxon>
        <taxon>Acetobacterales</taxon>
        <taxon>Acetobacteraceae</taxon>
        <taxon>Acetobacter</taxon>
    </lineage>
</organism>
<evidence type="ECO:0000313" key="3">
    <source>
        <dbReference type="EMBL" id="NHN84094.1"/>
    </source>
</evidence>
<dbReference type="Proteomes" id="UP000635278">
    <property type="component" value="Unassembled WGS sequence"/>
</dbReference>
<reference evidence="3 4" key="1">
    <citation type="journal article" date="2020" name="Int. J. Syst. Evol. Microbiol.">
        <title>Novel acetic acid bacteria from cider fermentations: Acetobacter conturbans sp. nov. and Acetobacter fallax sp. nov.</title>
        <authorList>
            <person name="Sombolestani A.S."/>
            <person name="Cleenwerck I."/>
            <person name="Cnockaert M."/>
            <person name="Borremans W."/>
            <person name="Wieme A.D."/>
            <person name="De Vuyst L."/>
            <person name="Vandamme P."/>
        </authorList>
    </citation>
    <scope>NUCLEOTIDE SEQUENCE [LARGE SCALE GENOMIC DNA]</scope>
    <source>
        <strain evidence="3 4">LMG 30640</strain>
    </source>
</reference>
<evidence type="ECO:0000256" key="2">
    <source>
        <dbReference type="SAM" id="SignalP"/>
    </source>
</evidence>
<feature type="compositionally biased region" description="Low complexity" evidence="1">
    <location>
        <begin position="240"/>
        <end position="273"/>
    </location>
</feature>
<name>A0ABX0JMV7_9PROT</name>